<name>A0A1V3IZR3_9PAST</name>
<keyword evidence="2" id="KW-1185">Reference proteome</keyword>
<evidence type="ECO:0000313" key="2">
    <source>
        <dbReference type="Proteomes" id="UP000189161"/>
    </source>
</evidence>
<accession>A0A1V3IZR3</accession>
<gene>
    <name evidence="1" type="ORF">BKK52_07825</name>
</gene>
<dbReference type="AlphaFoldDB" id="A0A1V3IZR3"/>
<comment type="caution">
    <text evidence="1">The sequence shown here is derived from an EMBL/GenBank/DDBJ whole genome shotgun (WGS) entry which is preliminary data.</text>
</comment>
<reference evidence="1 2" key="1">
    <citation type="submission" date="2016-10" db="EMBL/GenBank/DDBJ databases">
        <title>Rodentibacter gen. nov. and new species.</title>
        <authorList>
            <person name="Christensen H."/>
        </authorList>
    </citation>
    <scope>NUCLEOTIDE SEQUENCE [LARGE SCALE GENOMIC DNA]</scope>
    <source>
        <strain evidence="1 2">H1987082031</strain>
    </source>
</reference>
<dbReference type="EMBL" id="MLHL01000042">
    <property type="protein sequence ID" value="OOF47817.1"/>
    <property type="molecule type" value="Genomic_DNA"/>
</dbReference>
<dbReference type="Proteomes" id="UP000189161">
    <property type="component" value="Unassembled WGS sequence"/>
</dbReference>
<sequence length="131" mass="15952">MKVKEFLIRLLGGITREELNKVLDTNRGVCKEWDEYREDINKYIISLLDLDSYFLEKNEYLKAHIQSKDYYYSELYKLRYGKRYFDFRPIEETEFGFRNSLGHYLRKSFSGESFEIGDMLEFFKALRKQGY</sequence>
<protein>
    <submittedName>
        <fullName evidence="1">Uncharacterized protein</fullName>
    </submittedName>
</protein>
<organism evidence="1 2">
    <name type="scientific">Rodentibacter trehalosifermentans</name>
    <dbReference type="NCBI Taxonomy" id="1908263"/>
    <lineage>
        <taxon>Bacteria</taxon>
        <taxon>Pseudomonadati</taxon>
        <taxon>Pseudomonadota</taxon>
        <taxon>Gammaproteobacteria</taxon>
        <taxon>Pasteurellales</taxon>
        <taxon>Pasteurellaceae</taxon>
        <taxon>Rodentibacter</taxon>
    </lineage>
</organism>
<evidence type="ECO:0000313" key="1">
    <source>
        <dbReference type="EMBL" id="OOF47817.1"/>
    </source>
</evidence>
<proteinExistence type="predicted"/>
<dbReference type="RefSeq" id="WP_077478460.1">
    <property type="nucleotide sequence ID" value="NZ_MLHL01000042.1"/>
</dbReference>